<evidence type="ECO:0000259" key="4">
    <source>
        <dbReference type="Pfam" id="PF13193"/>
    </source>
</evidence>
<dbReference type="Proteomes" id="UP001287356">
    <property type="component" value="Unassembled WGS sequence"/>
</dbReference>
<dbReference type="Gene3D" id="3.30.300.30">
    <property type="match status" value="1"/>
</dbReference>
<dbReference type="GO" id="GO:0016405">
    <property type="term" value="F:CoA-ligase activity"/>
    <property type="evidence" value="ECO:0007669"/>
    <property type="project" value="TreeGrafter"/>
</dbReference>
<keyword evidence="6" id="KW-1185">Reference proteome</keyword>
<dbReference type="SUPFAM" id="SSF56801">
    <property type="entry name" value="Acetyl-CoA synthetase-like"/>
    <property type="match status" value="1"/>
</dbReference>
<feature type="domain" description="AMP-dependent synthetase/ligase" evidence="3">
    <location>
        <begin position="43"/>
        <end position="412"/>
    </location>
</feature>
<evidence type="ECO:0008006" key="7">
    <source>
        <dbReference type="Google" id="ProtNLM"/>
    </source>
</evidence>
<dbReference type="InterPro" id="IPR025110">
    <property type="entry name" value="AMP-bd_C"/>
</dbReference>
<evidence type="ECO:0000256" key="2">
    <source>
        <dbReference type="ARBA" id="ARBA00022598"/>
    </source>
</evidence>
<reference evidence="5" key="1">
    <citation type="journal article" date="2023" name="Mol. Phylogenet. Evol.">
        <title>Genome-scale phylogeny and comparative genomics of the fungal order Sordariales.</title>
        <authorList>
            <person name="Hensen N."/>
            <person name="Bonometti L."/>
            <person name="Westerberg I."/>
            <person name="Brannstrom I.O."/>
            <person name="Guillou S."/>
            <person name="Cros-Aarteil S."/>
            <person name="Calhoun S."/>
            <person name="Haridas S."/>
            <person name="Kuo A."/>
            <person name="Mondo S."/>
            <person name="Pangilinan J."/>
            <person name="Riley R."/>
            <person name="LaButti K."/>
            <person name="Andreopoulos B."/>
            <person name="Lipzen A."/>
            <person name="Chen C."/>
            <person name="Yan M."/>
            <person name="Daum C."/>
            <person name="Ng V."/>
            <person name="Clum A."/>
            <person name="Steindorff A."/>
            <person name="Ohm R.A."/>
            <person name="Martin F."/>
            <person name="Silar P."/>
            <person name="Natvig D.O."/>
            <person name="Lalanne C."/>
            <person name="Gautier V."/>
            <person name="Ament-Velasquez S.L."/>
            <person name="Kruys A."/>
            <person name="Hutchinson M.I."/>
            <person name="Powell A.J."/>
            <person name="Barry K."/>
            <person name="Miller A.N."/>
            <person name="Grigoriev I.V."/>
            <person name="Debuchy R."/>
            <person name="Gladieux P."/>
            <person name="Hiltunen Thoren M."/>
            <person name="Johannesson H."/>
        </authorList>
    </citation>
    <scope>NUCLEOTIDE SEQUENCE</scope>
    <source>
        <strain evidence="5">CBS 958.72</strain>
    </source>
</reference>
<organism evidence="5 6">
    <name type="scientific">Lasiosphaeria ovina</name>
    <dbReference type="NCBI Taxonomy" id="92902"/>
    <lineage>
        <taxon>Eukaryota</taxon>
        <taxon>Fungi</taxon>
        <taxon>Dikarya</taxon>
        <taxon>Ascomycota</taxon>
        <taxon>Pezizomycotina</taxon>
        <taxon>Sordariomycetes</taxon>
        <taxon>Sordariomycetidae</taxon>
        <taxon>Sordariales</taxon>
        <taxon>Lasiosphaeriaceae</taxon>
        <taxon>Lasiosphaeria</taxon>
    </lineage>
</organism>
<dbReference type="Pfam" id="PF13193">
    <property type="entry name" value="AMP-binding_C"/>
    <property type="match status" value="1"/>
</dbReference>
<protein>
    <recommendedName>
        <fullName evidence="7">4-coumarate-CoA ligase</fullName>
    </recommendedName>
</protein>
<name>A0AAE0KLJ9_9PEZI</name>
<comment type="similarity">
    <text evidence="1">Belongs to the ATP-dependent AMP-binding enzyme family.</text>
</comment>
<evidence type="ECO:0000259" key="3">
    <source>
        <dbReference type="Pfam" id="PF00501"/>
    </source>
</evidence>
<dbReference type="EMBL" id="JAULSN010000002">
    <property type="protein sequence ID" value="KAK3378894.1"/>
    <property type="molecule type" value="Genomic_DNA"/>
</dbReference>
<dbReference type="InterPro" id="IPR020845">
    <property type="entry name" value="AMP-binding_CS"/>
</dbReference>
<dbReference type="FunFam" id="3.30.300.30:FF:000007">
    <property type="entry name" value="4-coumarate--CoA ligase 2"/>
    <property type="match status" value="1"/>
</dbReference>
<feature type="domain" description="AMP-binding enzyme C-terminal" evidence="4">
    <location>
        <begin position="456"/>
        <end position="530"/>
    </location>
</feature>
<reference evidence="5" key="2">
    <citation type="submission" date="2023-06" db="EMBL/GenBank/DDBJ databases">
        <authorList>
            <consortium name="Lawrence Berkeley National Laboratory"/>
            <person name="Haridas S."/>
            <person name="Hensen N."/>
            <person name="Bonometti L."/>
            <person name="Westerberg I."/>
            <person name="Brannstrom I.O."/>
            <person name="Guillou S."/>
            <person name="Cros-Aarteil S."/>
            <person name="Calhoun S."/>
            <person name="Kuo A."/>
            <person name="Mondo S."/>
            <person name="Pangilinan J."/>
            <person name="Riley R."/>
            <person name="Labutti K."/>
            <person name="Andreopoulos B."/>
            <person name="Lipzen A."/>
            <person name="Chen C."/>
            <person name="Yanf M."/>
            <person name="Daum C."/>
            <person name="Ng V."/>
            <person name="Clum A."/>
            <person name="Steindorff A."/>
            <person name="Ohm R."/>
            <person name="Martin F."/>
            <person name="Silar P."/>
            <person name="Natvig D."/>
            <person name="Lalanne C."/>
            <person name="Gautier V."/>
            <person name="Ament-Velasquez S.L."/>
            <person name="Kruys A."/>
            <person name="Hutchinson M.I."/>
            <person name="Powell A.J."/>
            <person name="Barry K."/>
            <person name="Miller A.N."/>
            <person name="Grigoriev I.V."/>
            <person name="Debuchy R."/>
            <person name="Gladieux P."/>
            <person name="Thoren M.H."/>
            <person name="Johannesson H."/>
        </authorList>
    </citation>
    <scope>NUCLEOTIDE SEQUENCE</scope>
    <source>
        <strain evidence="5">CBS 958.72</strain>
    </source>
</reference>
<dbReference type="Gene3D" id="2.30.38.10">
    <property type="entry name" value="Luciferase, Domain 3"/>
    <property type="match status" value="1"/>
</dbReference>
<dbReference type="InterPro" id="IPR045851">
    <property type="entry name" value="AMP-bd_C_sf"/>
</dbReference>
<dbReference type="PROSITE" id="PS00455">
    <property type="entry name" value="AMP_BINDING"/>
    <property type="match status" value="1"/>
</dbReference>
<dbReference type="PANTHER" id="PTHR24096:SF149">
    <property type="entry name" value="AMP-BINDING DOMAIN-CONTAINING PROTEIN-RELATED"/>
    <property type="match status" value="1"/>
</dbReference>
<gene>
    <name evidence="5" type="ORF">B0T24DRAFT_716586</name>
</gene>
<keyword evidence="2" id="KW-0436">Ligase</keyword>
<proteinExistence type="inferred from homology"/>
<sequence>MATTFERTASGAIIYKAAKPRTYPQLDLLTLLFDTKIHVDAVDPSKAITKAQQRQLVNSTAYTLRHRYGIGQSGPDNDVVLCISSGHWLLPTLFYSTIAAGGVFTSSNPGSTAWELAGNLAQVDAKLMFCNEDTKAVAIAGAKLAGLPLSRLLVLGSRPAFELSEQENGDAVPVSPANSLGWERITDRSALENSIICVLFSSGTTGKPKVCRLSHANMVSEATLVIDVHRDVYRRQGREFVYNTLAHLPTAHIAGVQGYFVNPFYAGGTLFWMARFDFAEFLAHAKRHPITSFFSVPPVFLLIAKSPLVTDQLDAIESAVSGAAPMGRELQAVARAKLGHGRAHLSQTWGLSETTGSMTMRPLDVPDDTTGSVSMLLSNCEARVVDDGGRDVEPGSPGEIWVKGPQVTKGYFKNDAANREAFVDGWFCTGDIGFFKNDMLYIELIKYKGNQVAPAELEALLLSHPKILDAAVIGVAGADTEVPRAYVVADPKAISAEDIAAWVGSQVANHKKVRGGVFFLAAIPKSPSGKILRKDLRELARKDAKKSKL</sequence>
<dbReference type="Pfam" id="PF00501">
    <property type="entry name" value="AMP-binding"/>
    <property type="match status" value="1"/>
</dbReference>
<dbReference type="PANTHER" id="PTHR24096">
    <property type="entry name" value="LONG-CHAIN-FATTY-ACID--COA LIGASE"/>
    <property type="match status" value="1"/>
</dbReference>
<evidence type="ECO:0000256" key="1">
    <source>
        <dbReference type="ARBA" id="ARBA00006432"/>
    </source>
</evidence>
<dbReference type="AlphaFoldDB" id="A0AAE0KLJ9"/>
<evidence type="ECO:0000313" key="5">
    <source>
        <dbReference type="EMBL" id="KAK3378894.1"/>
    </source>
</evidence>
<accession>A0AAE0KLJ9</accession>
<dbReference type="Gene3D" id="3.40.50.980">
    <property type="match status" value="2"/>
</dbReference>
<dbReference type="GO" id="GO:0019748">
    <property type="term" value="P:secondary metabolic process"/>
    <property type="evidence" value="ECO:0007669"/>
    <property type="project" value="TreeGrafter"/>
</dbReference>
<evidence type="ECO:0000313" key="6">
    <source>
        <dbReference type="Proteomes" id="UP001287356"/>
    </source>
</evidence>
<dbReference type="InterPro" id="IPR000873">
    <property type="entry name" value="AMP-dep_synth/lig_dom"/>
</dbReference>
<comment type="caution">
    <text evidence="5">The sequence shown here is derived from an EMBL/GenBank/DDBJ whole genome shotgun (WGS) entry which is preliminary data.</text>
</comment>